<comment type="caution">
    <text evidence="3">The sequence shown here is derived from an EMBL/GenBank/DDBJ whole genome shotgun (WGS) entry which is preliminary data.</text>
</comment>
<reference evidence="3 4" key="1">
    <citation type="submission" date="2019-05" db="EMBL/GenBank/DDBJ databases">
        <title>We sequenced the genome of Paenibacillus hemerocallicola KCTC 33185 for further insight into its adaptation and study the phylogeny of Paenibacillus.</title>
        <authorList>
            <person name="Narsing Rao M.P."/>
        </authorList>
    </citation>
    <scope>NUCLEOTIDE SEQUENCE [LARGE SCALE GENOMIC DNA]</scope>
    <source>
        <strain evidence="3 4">KCTC 33185</strain>
    </source>
</reference>
<dbReference type="EMBL" id="VDCQ01000007">
    <property type="protein sequence ID" value="TNJ66948.1"/>
    <property type="molecule type" value="Genomic_DNA"/>
</dbReference>
<feature type="chain" id="PRO_5039473098" evidence="2">
    <location>
        <begin position="29"/>
        <end position="443"/>
    </location>
</feature>
<dbReference type="Pfam" id="PF01547">
    <property type="entry name" value="SBP_bac_1"/>
    <property type="match status" value="1"/>
</dbReference>
<proteinExistence type="predicted"/>
<sequence length="443" mass="49231">MPGKQMKALLLWLAVSMPIAACSAGTTATDKEDAPSDRSTAKTPAIDKPTELTLYHPWGMTQQLFMETEGKYVVKKYPNLTFKVLNRSNGTLEELVASGTKIDLVYATETELYLLKQFNLDSDASDLIKLYGYDLDKVEPAVANYIKTYNGGKIPALPTQLQTLALYYNKSLFDKFGVPYATDRMTWDQLYDLSRKLTRSDGGVVYRGYADGAINNSFRFNPFSMPLVDPLTNKAVFDNDRMKQYLDQLIRPLTIPEYSPQSDTINNNKARDMFRKEQTLAMVTMMTTDFPRASTGDTVNWAAVSYPTFKDLPGVGPQPEIIMWYVTSTSGNREAAFLAAAEMTSVHVQTELFKEGSITILKDKSGLGTFGSSLPDLSGKNVKALIPDKYAEKSPYSRYAPTAAGQLVGVYVQSALGTKDRNTSFREAVERTDKAIEQSISTK</sequence>
<evidence type="ECO:0000256" key="1">
    <source>
        <dbReference type="SAM" id="MobiDB-lite"/>
    </source>
</evidence>
<dbReference type="InterPro" id="IPR006059">
    <property type="entry name" value="SBP"/>
</dbReference>
<feature type="signal peptide" evidence="2">
    <location>
        <begin position="1"/>
        <end position="28"/>
    </location>
</feature>
<evidence type="ECO:0000313" key="3">
    <source>
        <dbReference type="EMBL" id="TNJ66948.1"/>
    </source>
</evidence>
<organism evidence="3 4">
    <name type="scientific">Paenibacillus hemerocallicola</name>
    <dbReference type="NCBI Taxonomy" id="1172614"/>
    <lineage>
        <taxon>Bacteria</taxon>
        <taxon>Bacillati</taxon>
        <taxon>Bacillota</taxon>
        <taxon>Bacilli</taxon>
        <taxon>Bacillales</taxon>
        <taxon>Paenibacillaceae</taxon>
        <taxon>Paenibacillus</taxon>
    </lineage>
</organism>
<evidence type="ECO:0000256" key="2">
    <source>
        <dbReference type="SAM" id="SignalP"/>
    </source>
</evidence>
<dbReference type="OrthoDB" id="9769685at2"/>
<protein>
    <submittedName>
        <fullName evidence="3">Extracellular solute-binding protein</fullName>
    </submittedName>
</protein>
<dbReference type="SUPFAM" id="SSF53850">
    <property type="entry name" value="Periplasmic binding protein-like II"/>
    <property type="match status" value="1"/>
</dbReference>
<dbReference type="Proteomes" id="UP000307943">
    <property type="component" value="Unassembled WGS sequence"/>
</dbReference>
<dbReference type="PANTHER" id="PTHR43649">
    <property type="entry name" value="ARABINOSE-BINDING PROTEIN-RELATED"/>
    <property type="match status" value="1"/>
</dbReference>
<dbReference type="Gene3D" id="3.40.190.10">
    <property type="entry name" value="Periplasmic binding protein-like II"/>
    <property type="match status" value="1"/>
</dbReference>
<keyword evidence="4" id="KW-1185">Reference proteome</keyword>
<accession>A0A5C4TD14</accession>
<dbReference type="AlphaFoldDB" id="A0A5C4TD14"/>
<dbReference type="RefSeq" id="WP_139601433.1">
    <property type="nucleotide sequence ID" value="NZ_VDCQ01000007.1"/>
</dbReference>
<dbReference type="InterPro" id="IPR050490">
    <property type="entry name" value="Bact_solute-bd_prot1"/>
</dbReference>
<name>A0A5C4TD14_9BACL</name>
<dbReference type="PANTHER" id="PTHR43649:SF12">
    <property type="entry name" value="DIACETYLCHITOBIOSE BINDING PROTEIN DASA"/>
    <property type="match status" value="1"/>
</dbReference>
<evidence type="ECO:0000313" key="4">
    <source>
        <dbReference type="Proteomes" id="UP000307943"/>
    </source>
</evidence>
<feature type="region of interest" description="Disordered" evidence="1">
    <location>
        <begin position="26"/>
        <end position="46"/>
    </location>
</feature>
<feature type="compositionally biased region" description="Basic and acidic residues" evidence="1">
    <location>
        <begin position="29"/>
        <end position="40"/>
    </location>
</feature>
<keyword evidence="2" id="KW-0732">Signal</keyword>
<gene>
    <name evidence="3" type="ORF">FE784_07025</name>
</gene>